<protein>
    <submittedName>
        <fullName evidence="1">Uncharacterized protein</fullName>
    </submittedName>
</protein>
<dbReference type="EMBL" id="BSRX01000052">
    <property type="protein sequence ID" value="GLW58447.1"/>
    <property type="molecule type" value="Genomic_DNA"/>
</dbReference>
<evidence type="ECO:0000313" key="2">
    <source>
        <dbReference type="Proteomes" id="UP001165143"/>
    </source>
</evidence>
<comment type="caution">
    <text evidence="1">The sequence shown here is derived from an EMBL/GenBank/DDBJ whole genome shotgun (WGS) entry which is preliminary data.</text>
</comment>
<gene>
    <name evidence="1" type="ORF">Kpho01_64580</name>
</gene>
<dbReference type="Proteomes" id="UP001165143">
    <property type="component" value="Unassembled WGS sequence"/>
</dbReference>
<accession>A0A9W6PPG1</accession>
<organism evidence="1 2">
    <name type="scientific">Kitasatospora phosalacinea</name>
    <dbReference type="NCBI Taxonomy" id="2065"/>
    <lineage>
        <taxon>Bacteria</taxon>
        <taxon>Bacillati</taxon>
        <taxon>Actinomycetota</taxon>
        <taxon>Actinomycetes</taxon>
        <taxon>Kitasatosporales</taxon>
        <taxon>Streptomycetaceae</taxon>
        <taxon>Kitasatospora</taxon>
    </lineage>
</organism>
<name>A0A9W6PPG1_9ACTN</name>
<evidence type="ECO:0000313" key="1">
    <source>
        <dbReference type="EMBL" id="GLW58447.1"/>
    </source>
</evidence>
<proteinExistence type="predicted"/>
<sequence length="107" mass="11270">MLEAKAGRADLTPSAELAPVLCFEPPPPQAASRGVITAAPATETAAVTKDLRFSSVLMVGRPFRGALHGALSKRLTVEALDVAATLTTRFRLDKCLDKFVFPMASGS</sequence>
<dbReference type="AlphaFoldDB" id="A0A9W6PPG1"/>
<reference evidence="1" key="1">
    <citation type="submission" date="2023-02" db="EMBL/GenBank/DDBJ databases">
        <title>Kitasatospora phosalacinea NBRC 14362.</title>
        <authorList>
            <person name="Ichikawa N."/>
            <person name="Sato H."/>
            <person name="Tonouchi N."/>
        </authorList>
    </citation>
    <scope>NUCLEOTIDE SEQUENCE</scope>
    <source>
        <strain evidence="1">NBRC 14362</strain>
    </source>
</reference>